<dbReference type="GeneID" id="61136733"/>
<name>A0A0H5PAP0_NOCFR</name>
<dbReference type="Proteomes" id="UP000057820">
    <property type="component" value="Plasmid 2"/>
</dbReference>
<proteinExistence type="predicted"/>
<sequence>MSFDLAIAEIGLFRAQRRLAAAGTDAERDAGRRDIADACDSLAEAQRRYAEAGRG</sequence>
<accession>A0A0H5PAP0</accession>
<dbReference type="RefSeq" id="WP_157838415.1">
    <property type="nucleotide sequence ID" value="NZ_CP031418.1"/>
</dbReference>
<evidence type="ECO:0000313" key="1">
    <source>
        <dbReference type="EMBL" id="CRY84334.1"/>
    </source>
</evidence>
<dbReference type="KEGG" id="nfr:ERS450000_05983"/>
<evidence type="ECO:0000313" key="2">
    <source>
        <dbReference type="Proteomes" id="UP000057820"/>
    </source>
</evidence>
<dbReference type="EMBL" id="LN868939">
    <property type="protein sequence ID" value="CRY84334.1"/>
    <property type="molecule type" value="Genomic_DNA"/>
</dbReference>
<gene>
    <name evidence="1" type="ORF">ERS450000_05983</name>
</gene>
<geneLocation type="plasmid" evidence="1">
    <name>2</name>
</geneLocation>
<keyword evidence="1" id="KW-0614">Plasmid</keyword>
<dbReference type="AlphaFoldDB" id="A0A0H5PAP0"/>
<organism evidence="1 2">
    <name type="scientific">Nocardia farcinica</name>
    <dbReference type="NCBI Taxonomy" id="37329"/>
    <lineage>
        <taxon>Bacteria</taxon>
        <taxon>Bacillati</taxon>
        <taxon>Actinomycetota</taxon>
        <taxon>Actinomycetes</taxon>
        <taxon>Mycobacteriales</taxon>
        <taxon>Nocardiaceae</taxon>
        <taxon>Nocardia</taxon>
    </lineage>
</organism>
<reference evidence="2" key="1">
    <citation type="submission" date="2015-03" db="EMBL/GenBank/DDBJ databases">
        <authorList>
            <consortium name="Pathogen Informatics"/>
        </authorList>
    </citation>
    <scope>NUCLEOTIDE SEQUENCE [LARGE SCALE GENOMIC DNA]</scope>
    <source>
        <strain evidence="2">NCTC11134</strain>
        <plasmid evidence="2">2</plasmid>
    </source>
</reference>
<protein>
    <submittedName>
        <fullName evidence="1">Uncharacterized protein</fullName>
    </submittedName>
</protein>